<dbReference type="EMBL" id="FQYW01000016">
    <property type="protein sequence ID" value="SHI88243.1"/>
    <property type="molecule type" value="Genomic_DNA"/>
</dbReference>
<evidence type="ECO:0000313" key="1">
    <source>
        <dbReference type="EMBL" id="SHI88243.1"/>
    </source>
</evidence>
<dbReference type="AlphaFoldDB" id="A0A1M6ES57"/>
<gene>
    <name evidence="1" type="ORF">SAMN02745671_02001</name>
</gene>
<accession>A0A1M6ES57</accession>
<reference evidence="1 2" key="1">
    <citation type="submission" date="2016-11" db="EMBL/GenBank/DDBJ databases">
        <authorList>
            <person name="Jaros S."/>
            <person name="Januszkiewicz K."/>
            <person name="Wedrychowicz H."/>
        </authorList>
    </citation>
    <scope>NUCLEOTIDE SEQUENCE [LARGE SCALE GENOMIC DNA]</scope>
    <source>
        <strain evidence="1 2">DSM 3074</strain>
    </source>
</reference>
<sequence length="51" mass="5832">MCEVIERNRAEAKIEVAIEMLKEKMSVETIARLTKLTVEQITEIGKKNSLI</sequence>
<protein>
    <recommendedName>
        <fullName evidence="3">Transposase</fullName>
    </recommendedName>
</protein>
<dbReference type="Proteomes" id="UP000191240">
    <property type="component" value="Unassembled WGS sequence"/>
</dbReference>
<proteinExistence type="predicted"/>
<evidence type="ECO:0008006" key="3">
    <source>
        <dbReference type="Google" id="ProtNLM"/>
    </source>
</evidence>
<organism evidence="1 2">
    <name type="scientific">Anaerovibrio lipolyticus DSM 3074</name>
    <dbReference type="NCBI Taxonomy" id="1120997"/>
    <lineage>
        <taxon>Bacteria</taxon>
        <taxon>Bacillati</taxon>
        <taxon>Bacillota</taxon>
        <taxon>Negativicutes</taxon>
        <taxon>Selenomonadales</taxon>
        <taxon>Selenomonadaceae</taxon>
        <taxon>Anaerovibrio</taxon>
    </lineage>
</organism>
<evidence type="ECO:0000313" key="2">
    <source>
        <dbReference type="Proteomes" id="UP000191240"/>
    </source>
</evidence>
<name>A0A1M6ES57_9FIRM</name>